<dbReference type="EMBL" id="JABANO010004999">
    <property type="protein sequence ID" value="KAF4754261.1"/>
    <property type="molecule type" value="Genomic_DNA"/>
</dbReference>
<feature type="coiled-coil region" evidence="1">
    <location>
        <begin position="47"/>
        <end position="95"/>
    </location>
</feature>
<dbReference type="Proteomes" id="UP000553632">
    <property type="component" value="Unassembled WGS sequence"/>
</dbReference>
<dbReference type="SUPFAM" id="SSF57997">
    <property type="entry name" value="Tropomyosin"/>
    <property type="match status" value="1"/>
</dbReference>
<keyword evidence="1" id="KW-0175">Coiled coil</keyword>
<sequence length="103" mass="11523">DHTQLNAVEARANSTESELLYCQEQAHGLQQNLDQECEHSRSLSVELQQSREHCAALKADLQEALGKLQRVLNDRASLQSEIDRLHGDLDKARDSECSTALPL</sequence>
<feature type="non-terminal residue" evidence="2">
    <location>
        <position position="1"/>
    </location>
</feature>
<feature type="non-terminal residue" evidence="2">
    <location>
        <position position="103"/>
    </location>
</feature>
<comment type="caution">
    <text evidence="2">The sequence shown here is derived from an EMBL/GenBank/DDBJ whole genome shotgun (WGS) entry which is preliminary data.</text>
</comment>
<evidence type="ECO:0000256" key="1">
    <source>
        <dbReference type="SAM" id="Coils"/>
    </source>
</evidence>
<evidence type="ECO:0000313" key="3">
    <source>
        <dbReference type="Proteomes" id="UP000553632"/>
    </source>
</evidence>
<dbReference type="AlphaFoldDB" id="A0A7J6UAP9"/>
<gene>
    <name evidence="2" type="ORF">FOZ63_024659</name>
</gene>
<protein>
    <submittedName>
        <fullName evidence="2">Uncharacterized protein</fullName>
    </submittedName>
</protein>
<reference evidence="2 3" key="1">
    <citation type="submission" date="2020-04" db="EMBL/GenBank/DDBJ databases">
        <title>Perkinsus olseni comparative genomics.</title>
        <authorList>
            <person name="Bogema D.R."/>
        </authorList>
    </citation>
    <scope>NUCLEOTIDE SEQUENCE [LARGE SCALE GENOMIC DNA]</scope>
    <source>
        <strain evidence="2 3">ATCC PRA-207</strain>
    </source>
</reference>
<keyword evidence="3" id="KW-1185">Reference proteome</keyword>
<evidence type="ECO:0000313" key="2">
    <source>
        <dbReference type="EMBL" id="KAF4754261.1"/>
    </source>
</evidence>
<organism evidence="2 3">
    <name type="scientific">Perkinsus olseni</name>
    <name type="common">Perkinsus atlanticus</name>
    <dbReference type="NCBI Taxonomy" id="32597"/>
    <lineage>
        <taxon>Eukaryota</taxon>
        <taxon>Sar</taxon>
        <taxon>Alveolata</taxon>
        <taxon>Perkinsozoa</taxon>
        <taxon>Perkinsea</taxon>
        <taxon>Perkinsida</taxon>
        <taxon>Perkinsidae</taxon>
        <taxon>Perkinsus</taxon>
    </lineage>
</organism>
<accession>A0A7J6UAP9</accession>
<name>A0A7J6UAP9_PEROL</name>
<proteinExistence type="predicted"/>